<feature type="compositionally biased region" description="Polar residues" evidence="1">
    <location>
        <begin position="12"/>
        <end position="21"/>
    </location>
</feature>
<accession>A0A0A9BZ07</accession>
<reference evidence="2" key="2">
    <citation type="journal article" date="2015" name="Data Brief">
        <title>Shoot transcriptome of the giant reed, Arundo donax.</title>
        <authorList>
            <person name="Barrero R.A."/>
            <person name="Guerrero F.D."/>
            <person name="Moolhuijzen P."/>
            <person name="Goolsby J.A."/>
            <person name="Tidwell J."/>
            <person name="Bellgard S.E."/>
            <person name="Bellgard M.I."/>
        </authorList>
    </citation>
    <scope>NUCLEOTIDE SEQUENCE</scope>
    <source>
        <tissue evidence="2">Shoot tissue taken approximately 20 cm above the soil surface</tissue>
    </source>
</reference>
<proteinExistence type="predicted"/>
<evidence type="ECO:0000313" key="2">
    <source>
        <dbReference type="EMBL" id="JAD69279.1"/>
    </source>
</evidence>
<dbReference type="AlphaFoldDB" id="A0A0A9BZ07"/>
<organism evidence="2">
    <name type="scientific">Arundo donax</name>
    <name type="common">Giant reed</name>
    <name type="synonym">Donax arundinaceus</name>
    <dbReference type="NCBI Taxonomy" id="35708"/>
    <lineage>
        <taxon>Eukaryota</taxon>
        <taxon>Viridiplantae</taxon>
        <taxon>Streptophyta</taxon>
        <taxon>Embryophyta</taxon>
        <taxon>Tracheophyta</taxon>
        <taxon>Spermatophyta</taxon>
        <taxon>Magnoliopsida</taxon>
        <taxon>Liliopsida</taxon>
        <taxon>Poales</taxon>
        <taxon>Poaceae</taxon>
        <taxon>PACMAD clade</taxon>
        <taxon>Arundinoideae</taxon>
        <taxon>Arundineae</taxon>
        <taxon>Arundo</taxon>
    </lineage>
</organism>
<dbReference type="EMBL" id="GBRH01228616">
    <property type="protein sequence ID" value="JAD69279.1"/>
    <property type="molecule type" value="Transcribed_RNA"/>
</dbReference>
<evidence type="ECO:0000256" key="1">
    <source>
        <dbReference type="SAM" id="MobiDB-lite"/>
    </source>
</evidence>
<reference evidence="2" key="1">
    <citation type="submission" date="2014-09" db="EMBL/GenBank/DDBJ databases">
        <authorList>
            <person name="Magalhaes I.L.F."/>
            <person name="Oliveira U."/>
            <person name="Santos F.R."/>
            <person name="Vidigal T.H.D.A."/>
            <person name="Brescovit A.D."/>
            <person name="Santos A.J."/>
        </authorList>
    </citation>
    <scope>NUCLEOTIDE SEQUENCE</scope>
    <source>
        <tissue evidence="2">Shoot tissue taken approximately 20 cm above the soil surface</tissue>
    </source>
</reference>
<feature type="region of interest" description="Disordered" evidence="1">
    <location>
        <begin position="1"/>
        <end position="21"/>
    </location>
</feature>
<sequence>MGLLKDQMLPRATNSASALMN</sequence>
<protein>
    <submittedName>
        <fullName evidence="2">Uncharacterized protein</fullName>
    </submittedName>
</protein>
<name>A0A0A9BZ07_ARUDO</name>